<accession>A0A151GNT7</accession>
<dbReference type="STRING" id="98403.A0A151GNT7"/>
<dbReference type="EMBL" id="LAYC01000002">
    <property type="protein sequence ID" value="KYK58756.1"/>
    <property type="molecule type" value="Genomic_DNA"/>
</dbReference>
<gene>
    <name evidence="4" type="ORF">DCS_05774</name>
</gene>
<evidence type="ECO:0000256" key="1">
    <source>
        <dbReference type="SAM" id="MobiDB-lite"/>
    </source>
</evidence>
<dbReference type="PANTHER" id="PTHR38123:SF6">
    <property type="entry name" value="CELL WALL SERINE-THREONINE-RICH GALACTOMANNOPROTEIN MP1 (AFU_ORTHOLOGUE AFUA_4G03240)"/>
    <property type="match status" value="1"/>
</dbReference>
<feature type="compositionally biased region" description="Low complexity" evidence="1">
    <location>
        <begin position="216"/>
        <end position="230"/>
    </location>
</feature>
<evidence type="ECO:0000256" key="2">
    <source>
        <dbReference type="SAM" id="Phobius"/>
    </source>
</evidence>
<evidence type="ECO:0008006" key="6">
    <source>
        <dbReference type="Google" id="ProtNLM"/>
    </source>
</evidence>
<evidence type="ECO:0000313" key="5">
    <source>
        <dbReference type="Proteomes" id="UP000076580"/>
    </source>
</evidence>
<protein>
    <recommendedName>
        <fullName evidence="6">Cell wall protein</fullName>
    </recommendedName>
</protein>
<name>A0A151GNT7_DRECN</name>
<feature type="chain" id="PRO_5013266529" description="Cell wall protein" evidence="3">
    <location>
        <begin position="16"/>
        <end position="276"/>
    </location>
</feature>
<feature type="region of interest" description="Disordered" evidence="1">
    <location>
        <begin position="216"/>
        <end position="250"/>
    </location>
</feature>
<reference evidence="4 5" key="1">
    <citation type="journal article" date="2016" name="Sci. Rep.">
        <title>Insights into Adaptations to a Near-Obligate Nematode Endoparasitic Lifestyle from the Finished Genome of Drechmeria coniospora.</title>
        <authorList>
            <person name="Zhang L."/>
            <person name="Zhou Z."/>
            <person name="Guo Q."/>
            <person name="Fokkens L."/>
            <person name="Miskei M."/>
            <person name="Pocsi I."/>
            <person name="Zhang W."/>
            <person name="Chen M."/>
            <person name="Wang L."/>
            <person name="Sun Y."/>
            <person name="Donzelli B.G."/>
            <person name="Gibson D.M."/>
            <person name="Nelson D.R."/>
            <person name="Luo J.G."/>
            <person name="Rep M."/>
            <person name="Liu H."/>
            <person name="Yang S."/>
            <person name="Wang J."/>
            <person name="Krasnoff S.B."/>
            <person name="Xu Y."/>
            <person name="Molnar I."/>
            <person name="Lin M."/>
        </authorList>
    </citation>
    <scope>NUCLEOTIDE SEQUENCE [LARGE SCALE GENOMIC DNA]</scope>
    <source>
        <strain evidence="4 5">ARSEF 6962</strain>
    </source>
</reference>
<dbReference type="RefSeq" id="XP_040658108.1">
    <property type="nucleotide sequence ID" value="XM_040803075.1"/>
</dbReference>
<feature type="transmembrane region" description="Helical" evidence="2">
    <location>
        <begin position="253"/>
        <end position="275"/>
    </location>
</feature>
<proteinExistence type="predicted"/>
<dbReference type="GeneID" id="63718417"/>
<sequence>MQFLAVACLAAGALAGTIDTPSRVFERDLATVTGVIANVGTKIEALDTAAKAFSGDQAGVLGAAKELISTLEAGTKTVSGSAELTLSDAVALQGPVTALQSKAEKLESNFLAKRSAVEEAGACDAVRKALSDISTNSEALIKAVVGKVPTDAQAIAKTLAEGLTTVLAKAKGDFSADNCKAKAASSSSPATKSATASAKSSSSSAAASSASSSVSSASSSASATSSASSTTVRPSGSGGRSVPQPTGTNSTGVTAGAGAFIAPAGLFVVAVAAMIV</sequence>
<dbReference type="InParanoid" id="A0A151GNT7"/>
<dbReference type="Pfam" id="PF12296">
    <property type="entry name" value="HsbA"/>
    <property type="match status" value="1"/>
</dbReference>
<keyword evidence="3" id="KW-0732">Signal</keyword>
<evidence type="ECO:0000256" key="3">
    <source>
        <dbReference type="SAM" id="SignalP"/>
    </source>
</evidence>
<dbReference type="Proteomes" id="UP000076580">
    <property type="component" value="Chromosome 02"/>
</dbReference>
<keyword evidence="2" id="KW-0472">Membrane</keyword>
<dbReference type="InterPro" id="IPR021054">
    <property type="entry name" value="Cell_wall_mannoprotein_1"/>
</dbReference>
<comment type="caution">
    <text evidence="4">The sequence shown here is derived from an EMBL/GenBank/DDBJ whole genome shotgun (WGS) entry which is preliminary data.</text>
</comment>
<dbReference type="GO" id="GO:0005576">
    <property type="term" value="C:extracellular region"/>
    <property type="evidence" value="ECO:0007669"/>
    <property type="project" value="TreeGrafter"/>
</dbReference>
<feature type="signal peptide" evidence="3">
    <location>
        <begin position="1"/>
        <end position="15"/>
    </location>
</feature>
<evidence type="ECO:0000313" key="4">
    <source>
        <dbReference type="EMBL" id="KYK58756.1"/>
    </source>
</evidence>
<dbReference type="PANTHER" id="PTHR38123">
    <property type="entry name" value="CELL WALL SERINE-THREONINE-RICH GALACTOMANNOPROTEIN MP1 (AFU_ORTHOLOGUE AFUA_4G03240)"/>
    <property type="match status" value="1"/>
</dbReference>
<dbReference type="Gene3D" id="1.20.1280.140">
    <property type="match status" value="1"/>
</dbReference>
<keyword evidence="2" id="KW-1133">Transmembrane helix</keyword>
<dbReference type="AlphaFoldDB" id="A0A151GNT7"/>
<keyword evidence="5" id="KW-1185">Reference proteome</keyword>
<keyword evidence="2" id="KW-0812">Transmembrane</keyword>
<organism evidence="4 5">
    <name type="scientific">Drechmeria coniospora</name>
    <name type="common">Nematophagous fungus</name>
    <name type="synonym">Meria coniospora</name>
    <dbReference type="NCBI Taxonomy" id="98403"/>
    <lineage>
        <taxon>Eukaryota</taxon>
        <taxon>Fungi</taxon>
        <taxon>Dikarya</taxon>
        <taxon>Ascomycota</taxon>
        <taxon>Pezizomycotina</taxon>
        <taxon>Sordariomycetes</taxon>
        <taxon>Hypocreomycetidae</taxon>
        <taxon>Hypocreales</taxon>
        <taxon>Ophiocordycipitaceae</taxon>
        <taxon>Drechmeria</taxon>
    </lineage>
</organism>